<sequence length="217" mass="22945">MKPEIKKSEFAALLGVSRGYISQLAKADRLVLSADGNLVVVQPSLELLANTASAEKAGVSARHALERWKGGGHGMTVQESAQALQSTGQDMAPAVAPPAPMPSAREVNLFAGVDLSNPMAAYNAARASNEIKRGHQIDIELAKARGALISHDVTVKLVADLAASTRAAFERIPDRIGIRIAAETDPHVVYALLEEAIDECCETLSKQTAELASKLTL</sequence>
<keyword evidence="2" id="KW-1185">Reference proteome</keyword>
<evidence type="ECO:0000313" key="1">
    <source>
        <dbReference type="EMBL" id="POB00153.1"/>
    </source>
</evidence>
<proteinExistence type="predicted"/>
<dbReference type="EMBL" id="PPTF01000013">
    <property type="protein sequence ID" value="POB00153.1"/>
    <property type="molecule type" value="Genomic_DNA"/>
</dbReference>
<comment type="caution">
    <text evidence="1">The sequence shown here is derived from an EMBL/GenBank/DDBJ whole genome shotgun (WGS) entry which is preliminary data.</text>
</comment>
<gene>
    <name evidence="1" type="ORF">C2134_02880</name>
</gene>
<dbReference type="Proteomes" id="UP000236416">
    <property type="component" value="Unassembled WGS sequence"/>
</dbReference>
<organism evidence="1 2">
    <name type="scientific">Chromobacterium sinusclupearum</name>
    <dbReference type="NCBI Taxonomy" id="2077146"/>
    <lineage>
        <taxon>Bacteria</taxon>
        <taxon>Pseudomonadati</taxon>
        <taxon>Pseudomonadota</taxon>
        <taxon>Betaproteobacteria</taxon>
        <taxon>Neisseriales</taxon>
        <taxon>Chromobacteriaceae</taxon>
        <taxon>Chromobacterium</taxon>
    </lineage>
</organism>
<name>A0A2K4MT56_9NEIS</name>
<evidence type="ECO:0000313" key="2">
    <source>
        <dbReference type="Proteomes" id="UP000236416"/>
    </source>
</evidence>
<protein>
    <submittedName>
        <fullName evidence="1">Uncharacterized protein</fullName>
    </submittedName>
</protein>
<dbReference type="AlphaFoldDB" id="A0A2K4MT56"/>
<dbReference type="RefSeq" id="WP_103317422.1">
    <property type="nucleotide sequence ID" value="NZ_PPTF01000013.1"/>
</dbReference>
<reference evidence="1 2" key="1">
    <citation type="submission" date="2018-01" db="EMBL/GenBank/DDBJ databases">
        <title>Genomic Sequence of Chromobacterium MWU13-2610 from wild cranberry bogs within the Cape Cod National Seashore.</title>
        <authorList>
            <person name="O'Hara-Hanley K."/>
            <person name="Soby S."/>
            <person name="Harrison A."/>
        </authorList>
    </citation>
    <scope>NUCLEOTIDE SEQUENCE [LARGE SCALE GENOMIC DNA]</scope>
    <source>
        <strain evidence="1 2">MWU13-2610</strain>
    </source>
</reference>
<accession>A0A2K4MT56</accession>